<sequence length="92" mass="9649">MQQSWGAVWKLNSGSPLQGPFNIRLTFSSGRVLVASNAIPTGWNAGVSYRSGGVAVSRTRPRSGSCRSHGAAGTLLSGLVLHLLVLFVALEL</sequence>
<evidence type="ECO:0000256" key="2">
    <source>
        <dbReference type="ARBA" id="ARBA00022525"/>
    </source>
</evidence>
<dbReference type="InterPro" id="IPR036749">
    <property type="entry name" value="Expansin_CBD_sf"/>
</dbReference>
<dbReference type="PANTHER" id="PTHR31692:SF65">
    <property type="entry name" value="EXPANSIN-B4"/>
    <property type="match status" value="1"/>
</dbReference>
<dbReference type="PROSITE" id="PS50843">
    <property type="entry name" value="EXPANSIN_CBD"/>
    <property type="match status" value="1"/>
</dbReference>
<keyword evidence="7" id="KW-1185">Reference proteome</keyword>
<evidence type="ECO:0000313" key="7">
    <source>
        <dbReference type="Proteomes" id="UP000823388"/>
    </source>
</evidence>
<keyword evidence="4" id="KW-0812">Transmembrane</keyword>
<keyword evidence="3" id="KW-0732">Signal</keyword>
<reference evidence="6" key="1">
    <citation type="submission" date="2020-05" db="EMBL/GenBank/DDBJ databases">
        <title>WGS assembly of Panicum virgatum.</title>
        <authorList>
            <person name="Lovell J.T."/>
            <person name="Jenkins J."/>
            <person name="Shu S."/>
            <person name="Juenger T.E."/>
            <person name="Schmutz J."/>
        </authorList>
    </citation>
    <scope>NUCLEOTIDE SEQUENCE</scope>
    <source>
        <strain evidence="6">AP13</strain>
    </source>
</reference>
<feature type="transmembrane region" description="Helical" evidence="4">
    <location>
        <begin position="70"/>
        <end position="90"/>
    </location>
</feature>
<evidence type="ECO:0000313" key="6">
    <source>
        <dbReference type="EMBL" id="KAG2536391.1"/>
    </source>
</evidence>
<accession>A0A8T0MGA2</accession>
<keyword evidence="4" id="KW-1133">Transmembrane helix</keyword>
<dbReference type="Proteomes" id="UP000823388">
    <property type="component" value="Chromosome 9N"/>
</dbReference>
<evidence type="ECO:0000256" key="4">
    <source>
        <dbReference type="SAM" id="Phobius"/>
    </source>
</evidence>
<protein>
    <recommendedName>
        <fullName evidence="5">Expansin-like CBD domain-containing protein</fullName>
    </recommendedName>
</protein>
<dbReference type="Pfam" id="PF01357">
    <property type="entry name" value="Expansin_C"/>
    <property type="match status" value="1"/>
</dbReference>
<dbReference type="PRINTS" id="PR00829">
    <property type="entry name" value="LOLP1ALLERGN"/>
</dbReference>
<organism evidence="6 7">
    <name type="scientific">Panicum virgatum</name>
    <name type="common">Blackwell switchgrass</name>
    <dbReference type="NCBI Taxonomy" id="38727"/>
    <lineage>
        <taxon>Eukaryota</taxon>
        <taxon>Viridiplantae</taxon>
        <taxon>Streptophyta</taxon>
        <taxon>Embryophyta</taxon>
        <taxon>Tracheophyta</taxon>
        <taxon>Spermatophyta</taxon>
        <taxon>Magnoliopsida</taxon>
        <taxon>Liliopsida</taxon>
        <taxon>Poales</taxon>
        <taxon>Poaceae</taxon>
        <taxon>PACMAD clade</taxon>
        <taxon>Panicoideae</taxon>
        <taxon>Panicodae</taxon>
        <taxon>Paniceae</taxon>
        <taxon>Panicinae</taxon>
        <taxon>Panicum</taxon>
        <taxon>Panicum sect. Hiantes</taxon>
    </lineage>
</organism>
<keyword evidence="2" id="KW-0964">Secreted</keyword>
<comment type="caution">
    <text evidence="6">The sequence shown here is derived from an EMBL/GenBank/DDBJ whole genome shotgun (WGS) entry which is preliminary data.</text>
</comment>
<dbReference type="InterPro" id="IPR005795">
    <property type="entry name" value="LolPI"/>
</dbReference>
<name>A0A8T0MGA2_PANVG</name>
<dbReference type="GO" id="GO:0005576">
    <property type="term" value="C:extracellular region"/>
    <property type="evidence" value="ECO:0007669"/>
    <property type="project" value="UniProtKB-SubCell"/>
</dbReference>
<feature type="domain" description="Expansin-like CBD" evidence="5">
    <location>
        <begin position="1"/>
        <end position="51"/>
    </location>
</feature>
<dbReference type="AlphaFoldDB" id="A0A8T0MGA2"/>
<dbReference type="EMBL" id="CM029054">
    <property type="protein sequence ID" value="KAG2536391.1"/>
    <property type="molecule type" value="Genomic_DNA"/>
</dbReference>
<proteinExistence type="predicted"/>
<keyword evidence="4" id="KW-0472">Membrane</keyword>
<evidence type="ECO:0000259" key="5">
    <source>
        <dbReference type="PROSITE" id="PS50843"/>
    </source>
</evidence>
<gene>
    <name evidence="6" type="ORF">PVAP13_9NG185646</name>
</gene>
<dbReference type="PANTHER" id="PTHR31692">
    <property type="entry name" value="EXPANSIN-B3"/>
    <property type="match status" value="1"/>
</dbReference>
<dbReference type="Gene3D" id="2.60.40.760">
    <property type="entry name" value="Expansin, cellulose-binding-like domain"/>
    <property type="match status" value="1"/>
</dbReference>
<evidence type="ECO:0000256" key="1">
    <source>
        <dbReference type="ARBA" id="ARBA00004613"/>
    </source>
</evidence>
<comment type="subcellular location">
    <subcellularLocation>
        <location evidence="1">Secreted</location>
    </subcellularLocation>
</comment>
<dbReference type="InterPro" id="IPR007117">
    <property type="entry name" value="Expansin_CBD"/>
</dbReference>
<dbReference type="SUPFAM" id="SSF49590">
    <property type="entry name" value="PHL pollen allergen"/>
    <property type="match status" value="1"/>
</dbReference>
<evidence type="ECO:0000256" key="3">
    <source>
        <dbReference type="ARBA" id="ARBA00022729"/>
    </source>
</evidence>